<evidence type="ECO:0000313" key="3">
    <source>
        <dbReference type="Proteomes" id="UP000035425"/>
    </source>
</evidence>
<dbReference type="Proteomes" id="UP000035425">
    <property type="component" value="Unassembled WGS sequence"/>
</dbReference>
<sequence>MPDRPTRTRGWPGRVPGGRVGIGIGLAAVLFLTATGRLFVWPVRDAPEPVDAIVMYAGSPGRLARAIELARAGYAPVLAVSTPPGADDPCPAALPGIQVICFRPDPVTTQGEARMTAELATRYGWRSVMIVVGTPQDTRARLRVKRCYEGRALFVTVSPRLRGWPYAISYEWAAMIKALTIQRNC</sequence>
<proteinExistence type="predicted"/>
<feature type="transmembrane region" description="Helical" evidence="1">
    <location>
        <begin position="20"/>
        <end position="40"/>
    </location>
</feature>
<accession>A0ABR5F8U6</accession>
<keyword evidence="1" id="KW-0472">Membrane</keyword>
<keyword evidence="1" id="KW-1133">Transmembrane helix</keyword>
<name>A0ABR5F8U6_9ACTN</name>
<evidence type="ECO:0008006" key="4">
    <source>
        <dbReference type="Google" id="ProtNLM"/>
    </source>
</evidence>
<dbReference type="EMBL" id="JWIO01000001">
    <property type="protein sequence ID" value="KLL13151.1"/>
    <property type="molecule type" value="Genomic_DNA"/>
</dbReference>
<evidence type="ECO:0000313" key="2">
    <source>
        <dbReference type="EMBL" id="KLL13151.1"/>
    </source>
</evidence>
<protein>
    <recommendedName>
        <fullName evidence="4">DUF218 domain-containing protein</fullName>
    </recommendedName>
</protein>
<evidence type="ECO:0000256" key="1">
    <source>
        <dbReference type="SAM" id="Phobius"/>
    </source>
</evidence>
<comment type="caution">
    <text evidence="2">The sequence shown here is derived from an EMBL/GenBank/DDBJ whole genome shotgun (WGS) entry which is preliminary data.</text>
</comment>
<reference evidence="2 3" key="1">
    <citation type="submission" date="2014-12" db="EMBL/GenBank/DDBJ databases">
        <title>Frankia sp. BMG5.1 draft genome.</title>
        <authorList>
            <person name="Gtari M."/>
            <person name="Ghodhbane-Gtari F."/>
            <person name="Nouioui I."/>
            <person name="Ktari A."/>
            <person name="Hezbri K."/>
            <person name="Mimouni W."/>
            <person name="Sbissi I."/>
            <person name="Ayari A."/>
            <person name="Yamanaka T."/>
            <person name="Normand P."/>
            <person name="Tisa L.S."/>
            <person name="Boudabous A."/>
        </authorList>
    </citation>
    <scope>NUCLEOTIDE SEQUENCE [LARGE SCALE GENOMIC DNA]</scope>
    <source>
        <strain evidence="2 3">BMG5.1</strain>
    </source>
</reference>
<keyword evidence="1" id="KW-0812">Transmembrane</keyword>
<keyword evidence="3" id="KW-1185">Reference proteome</keyword>
<organism evidence="2 3">
    <name type="scientific">Protofrankia coriariae</name>
    <dbReference type="NCBI Taxonomy" id="1562887"/>
    <lineage>
        <taxon>Bacteria</taxon>
        <taxon>Bacillati</taxon>
        <taxon>Actinomycetota</taxon>
        <taxon>Actinomycetes</taxon>
        <taxon>Frankiales</taxon>
        <taxon>Frankiaceae</taxon>
        <taxon>Protofrankia</taxon>
    </lineage>
</organism>
<gene>
    <name evidence="2" type="ORF">FrCorBMG51_01035</name>
</gene>